<feature type="region of interest" description="Disordered" evidence="1">
    <location>
        <begin position="169"/>
        <end position="226"/>
    </location>
</feature>
<evidence type="ECO:0000313" key="2">
    <source>
        <dbReference type="EMBL" id="CAG8775545.1"/>
    </source>
</evidence>
<evidence type="ECO:0000256" key="1">
    <source>
        <dbReference type="SAM" id="MobiDB-lite"/>
    </source>
</evidence>
<feature type="compositionally biased region" description="Low complexity" evidence="1">
    <location>
        <begin position="207"/>
        <end position="216"/>
    </location>
</feature>
<dbReference type="Proteomes" id="UP000789901">
    <property type="component" value="Unassembled WGS sequence"/>
</dbReference>
<feature type="compositionally biased region" description="Basic and acidic residues" evidence="1">
    <location>
        <begin position="193"/>
        <end position="206"/>
    </location>
</feature>
<sequence>RKCFQVNALNPDVISTIPKTLKTLNIKNIQIVEMAFPLSSRNIISGDQECYEDICINKDVFNDIQFTKPVIRSTLISQKFSEFVSLDSTFFPGTFTNIYAVDVDFQKDYSMPCIICWVSKYLNIDIKEQLSNLFEDEFEVMEEIIVPIDTDVNNSNNAKINYSTIMESEEKENDNYYDENGEKNGDGTNGKENNGKDDENGNRDNGGENNENNNNDNGKENHVTSASRVVTKEDSEIFQEFYIVVAICANVIPVNENHKILEMWMGAMLSENSSLHMLDSGYFLDSIVIEVSPVPQQNRTILWKADTQPEQPNRVTKVSTIREKSKGIKGQVNGVGIQMEGNYDEKNAHNTEKIVNEWEMKLVGCFTTGVRWSYFHKDSSYTSNFALGSR</sequence>
<organism evidence="2 3">
    <name type="scientific">Gigaspora margarita</name>
    <dbReference type="NCBI Taxonomy" id="4874"/>
    <lineage>
        <taxon>Eukaryota</taxon>
        <taxon>Fungi</taxon>
        <taxon>Fungi incertae sedis</taxon>
        <taxon>Mucoromycota</taxon>
        <taxon>Glomeromycotina</taxon>
        <taxon>Glomeromycetes</taxon>
        <taxon>Diversisporales</taxon>
        <taxon>Gigasporaceae</taxon>
        <taxon>Gigaspora</taxon>
    </lineage>
</organism>
<name>A0ABN7VIH1_GIGMA</name>
<evidence type="ECO:0000313" key="3">
    <source>
        <dbReference type="Proteomes" id="UP000789901"/>
    </source>
</evidence>
<feature type="non-terminal residue" evidence="2">
    <location>
        <position position="1"/>
    </location>
</feature>
<comment type="caution">
    <text evidence="2">The sequence shown here is derived from an EMBL/GenBank/DDBJ whole genome shotgun (WGS) entry which is preliminary data.</text>
</comment>
<accession>A0ABN7VIH1</accession>
<reference evidence="2 3" key="1">
    <citation type="submission" date="2021-06" db="EMBL/GenBank/DDBJ databases">
        <authorList>
            <person name="Kallberg Y."/>
            <person name="Tangrot J."/>
            <person name="Rosling A."/>
        </authorList>
    </citation>
    <scope>NUCLEOTIDE SEQUENCE [LARGE SCALE GENOMIC DNA]</scope>
    <source>
        <strain evidence="2 3">120-4 pot B 10/14</strain>
    </source>
</reference>
<keyword evidence="3" id="KW-1185">Reference proteome</keyword>
<protein>
    <submittedName>
        <fullName evidence="2">30046_t:CDS:1</fullName>
    </submittedName>
</protein>
<proteinExistence type="predicted"/>
<dbReference type="EMBL" id="CAJVQB010015616">
    <property type="protein sequence ID" value="CAG8775545.1"/>
    <property type="molecule type" value="Genomic_DNA"/>
</dbReference>
<gene>
    <name evidence="2" type="ORF">GMARGA_LOCUS19031</name>
</gene>
<feature type="compositionally biased region" description="Acidic residues" evidence="1">
    <location>
        <begin position="169"/>
        <end position="179"/>
    </location>
</feature>